<dbReference type="InterPro" id="IPR029071">
    <property type="entry name" value="Ubiquitin-like_domsf"/>
</dbReference>
<dbReference type="PROSITE" id="PS51399">
    <property type="entry name" value="SEP"/>
    <property type="match status" value="1"/>
</dbReference>
<feature type="non-terminal residue" evidence="14">
    <location>
        <position position="1"/>
    </location>
</feature>
<accession>A0A7K8LJ57</accession>
<comment type="function">
    <text evidence="5">May be involved in the reorganization of actin cytoskeleton mediated by RND1, RND2 and RND3. Promotes RHOA activation mediated by GNA12 and GNA13.</text>
</comment>
<evidence type="ECO:0000256" key="7">
    <source>
        <dbReference type="ARBA" id="ARBA00073759"/>
    </source>
</evidence>
<dbReference type="PROSITE" id="PS50053">
    <property type="entry name" value="UBIQUITIN_2"/>
    <property type="match status" value="1"/>
</dbReference>
<dbReference type="Gene3D" id="3.30.420.210">
    <property type="entry name" value="SEP domain"/>
    <property type="match status" value="1"/>
</dbReference>
<reference evidence="14 15" key="1">
    <citation type="submission" date="2019-09" db="EMBL/GenBank/DDBJ databases">
        <title>Bird 10,000 Genomes (B10K) Project - Family phase.</title>
        <authorList>
            <person name="Zhang G."/>
        </authorList>
    </citation>
    <scope>NUCLEOTIDE SEQUENCE [LARGE SCALE GENOMIC DNA]</scope>
    <source>
        <strain evidence="14">B10K-CU-031-01</strain>
        <tissue evidence="14">Muscle</tissue>
    </source>
</reference>
<sequence length="414" mass="46522">AAHADTDLMSSMMEKITLLEQKVEKQAQEIQLKDRRIAELEEKMKTLQKGEDAPDSSTAEELEIRCLQLQIQVWEMEQFLNDYGLIWVGERHEQLEDLELLQDKEELPARSLWKPGEAVVSKHQVDFDLILENVKDLNVLAGEGVSQIEHTPGGARLRQPEPLPLTLYQNGIVMFNGPFRPYEDPSAQQCLQDIMDGYFPSELQTRYPDGVPLQVTDRRDVVFQERDLSGSFPGYGQVVGHSKSSEVQATTEIPGARVSLEQFLNKPSKSSKHGEVMGVRCWARAAQQGSDGARSSKEILVETPRLSALERVKRTEEAEASAPDVCTLRIKSESGEQTYVVKMLFTETIGDLRQHLARARGGDSDSYEIISTFPQRVYTDNSRSLQECGLIPNASLLLQKKRLLPTRGDRSLAA</sequence>
<dbReference type="SUPFAM" id="SSF54236">
    <property type="entry name" value="Ubiquitin-like"/>
    <property type="match status" value="1"/>
</dbReference>
<dbReference type="GO" id="GO:0043161">
    <property type="term" value="P:proteasome-mediated ubiquitin-dependent protein catabolic process"/>
    <property type="evidence" value="ECO:0007669"/>
    <property type="project" value="TreeGrafter"/>
</dbReference>
<keyword evidence="3 10" id="KW-0175">Coiled coil</keyword>
<organism evidence="14 15">
    <name type="scientific">Ardeotis kori</name>
    <dbReference type="NCBI Taxonomy" id="89386"/>
    <lineage>
        <taxon>Eukaryota</taxon>
        <taxon>Metazoa</taxon>
        <taxon>Chordata</taxon>
        <taxon>Craniata</taxon>
        <taxon>Vertebrata</taxon>
        <taxon>Euteleostomi</taxon>
        <taxon>Archelosauria</taxon>
        <taxon>Archosauria</taxon>
        <taxon>Dinosauria</taxon>
        <taxon>Saurischia</taxon>
        <taxon>Theropoda</taxon>
        <taxon>Coelurosauria</taxon>
        <taxon>Aves</taxon>
        <taxon>Neognathae</taxon>
        <taxon>Neoaves</taxon>
        <taxon>Otidimorphae</taxon>
        <taxon>Otidiformes</taxon>
        <taxon>Otididae</taxon>
        <taxon>Ardeotis</taxon>
    </lineage>
</organism>
<evidence type="ECO:0000256" key="4">
    <source>
        <dbReference type="ARBA" id="ARBA00023212"/>
    </source>
</evidence>
<dbReference type="Pfam" id="PF08059">
    <property type="entry name" value="SEP"/>
    <property type="match status" value="1"/>
</dbReference>
<dbReference type="SMART" id="SM00166">
    <property type="entry name" value="UBX"/>
    <property type="match status" value="1"/>
</dbReference>
<dbReference type="InterPro" id="IPR001012">
    <property type="entry name" value="UBX_dom"/>
</dbReference>
<feature type="non-terminal residue" evidence="14">
    <location>
        <position position="414"/>
    </location>
</feature>
<dbReference type="EMBL" id="VWPR01002626">
    <property type="protein sequence ID" value="NXE29159.1"/>
    <property type="molecule type" value="Genomic_DNA"/>
</dbReference>
<dbReference type="GO" id="GO:0043130">
    <property type="term" value="F:ubiquitin binding"/>
    <property type="evidence" value="ECO:0007669"/>
    <property type="project" value="TreeGrafter"/>
</dbReference>
<dbReference type="PROSITE" id="PS50033">
    <property type="entry name" value="UBX"/>
    <property type="match status" value="1"/>
</dbReference>
<comment type="subcellular location">
    <subcellularLocation>
        <location evidence="1">Cytoplasm</location>
        <location evidence="1">Cytoskeleton</location>
    </subcellularLocation>
</comment>
<dbReference type="SUPFAM" id="SSF102848">
    <property type="entry name" value="NSFL1 (p97 ATPase) cofactor p47, SEP domain"/>
    <property type="match status" value="1"/>
</dbReference>
<keyword evidence="2" id="KW-0963">Cytoplasm</keyword>
<dbReference type="Gene3D" id="3.10.20.90">
    <property type="entry name" value="Phosphatidylinositol 3-kinase Catalytic Subunit, Chain A, domain 1"/>
    <property type="match status" value="1"/>
</dbReference>
<protein>
    <recommendedName>
        <fullName evidence="7">UBX domain-containing protein 11</fullName>
    </recommendedName>
    <alternativeName>
        <fullName evidence="9">Socius</fullName>
    </alternativeName>
    <alternativeName>
        <fullName evidence="8">UBX domain-containing protein 5</fullName>
    </alternativeName>
</protein>
<comment type="subunit">
    <text evidence="6">Interacts with GNA12, GNA13, RND1, RND2 and RND3.</text>
</comment>
<dbReference type="PANTHER" id="PTHR23333">
    <property type="entry name" value="UBX DOMAIN CONTAINING PROTEIN"/>
    <property type="match status" value="1"/>
</dbReference>
<evidence type="ECO:0000256" key="8">
    <source>
        <dbReference type="ARBA" id="ARBA00075811"/>
    </source>
</evidence>
<dbReference type="GO" id="GO:0005856">
    <property type="term" value="C:cytoskeleton"/>
    <property type="evidence" value="ECO:0007669"/>
    <property type="project" value="UniProtKB-SubCell"/>
</dbReference>
<evidence type="ECO:0000256" key="9">
    <source>
        <dbReference type="ARBA" id="ARBA00081109"/>
    </source>
</evidence>
<evidence type="ECO:0000256" key="2">
    <source>
        <dbReference type="ARBA" id="ARBA00022490"/>
    </source>
</evidence>
<evidence type="ECO:0000313" key="14">
    <source>
        <dbReference type="EMBL" id="NXE29159.1"/>
    </source>
</evidence>
<dbReference type="InterPro" id="IPR036241">
    <property type="entry name" value="NSFL1C_SEP_dom_sf"/>
</dbReference>
<evidence type="ECO:0000259" key="13">
    <source>
        <dbReference type="PROSITE" id="PS51399"/>
    </source>
</evidence>
<dbReference type="Pfam" id="PF00789">
    <property type="entry name" value="UBX"/>
    <property type="match status" value="1"/>
</dbReference>
<dbReference type="PANTHER" id="PTHR23333:SF4">
    <property type="entry name" value="UBX DOMAIN-CONTAINING PROTEIN 11"/>
    <property type="match status" value="1"/>
</dbReference>
<dbReference type="SMART" id="SM00553">
    <property type="entry name" value="SEP"/>
    <property type="match status" value="1"/>
</dbReference>
<dbReference type="Proteomes" id="UP000560386">
    <property type="component" value="Unassembled WGS sequence"/>
</dbReference>
<evidence type="ECO:0000256" key="1">
    <source>
        <dbReference type="ARBA" id="ARBA00004245"/>
    </source>
</evidence>
<dbReference type="InterPro" id="IPR012989">
    <property type="entry name" value="SEP_domain"/>
</dbReference>
<gene>
    <name evidence="14" type="primary">Ubxn11</name>
    <name evidence="14" type="ORF">ARDKOR_R08496</name>
</gene>
<evidence type="ECO:0000259" key="11">
    <source>
        <dbReference type="PROSITE" id="PS50033"/>
    </source>
</evidence>
<feature type="domain" description="Ubiquitin-like" evidence="12">
    <location>
        <begin position="326"/>
        <end position="398"/>
    </location>
</feature>
<feature type="domain" description="SEP" evidence="13">
    <location>
        <begin position="160"/>
        <end position="224"/>
    </location>
</feature>
<dbReference type="CDD" id="cd17077">
    <property type="entry name" value="UBX_UBXN11"/>
    <property type="match status" value="1"/>
</dbReference>
<dbReference type="InterPro" id="IPR000626">
    <property type="entry name" value="Ubiquitin-like_dom"/>
</dbReference>
<evidence type="ECO:0000256" key="3">
    <source>
        <dbReference type="ARBA" id="ARBA00023054"/>
    </source>
</evidence>
<feature type="domain" description="UBX" evidence="11">
    <location>
        <begin position="321"/>
        <end position="398"/>
    </location>
</feature>
<evidence type="ECO:0000313" key="15">
    <source>
        <dbReference type="Proteomes" id="UP000560386"/>
    </source>
</evidence>
<evidence type="ECO:0000256" key="6">
    <source>
        <dbReference type="ARBA" id="ARBA00062345"/>
    </source>
</evidence>
<dbReference type="AlphaFoldDB" id="A0A7K8LJ57"/>
<keyword evidence="15" id="KW-1185">Reference proteome</keyword>
<keyword evidence="4" id="KW-0206">Cytoskeleton</keyword>
<proteinExistence type="predicted"/>
<evidence type="ECO:0000259" key="12">
    <source>
        <dbReference type="PROSITE" id="PS50053"/>
    </source>
</evidence>
<dbReference type="FunFam" id="3.30.420.210:FF:000003">
    <property type="entry name" value="UBX domain protein 11"/>
    <property type="match status" value="1"/>
</dbReference>
<evidence type="ECO:0000256" key="5">
    <source>
        <dbReference type="ARBA" id="ARBA00059434"/>
    </source>
</evidence>
<comment type="caution">
    <text evidence="14">The sequence shown here is derived from an EMBL/GenBank/DDBJ whole genome shotgun (WGS) entry which is preliminary data.</text>
</comment>
<evidence type="ECO:0000256" key="10">
    <source>
        <dbReference type="SAM" id="Coils"/>
    </source>
</evidence>
<feature type="coiled-coil region" evidence="10">
    <location>
        <begin position="9"/>
        <end position="50"/>
    </location>
</feature>
<name>A0A7K8LJ57_9AVES</name>